<dbReference type="GO" id="GO:0005829">
    <property type="term" value="C:cytosol"/>
    <property type="evidence" value="ECO:0007669"/>
    <property type="project" value="TreeGrafter"/>
</dbReference>
<keyword evidence="4 7" id="KW-0276">Fatty acid metabolism</keyword>
<keyword evidence="6 7" id="KW-0275">Fatty acid biosynthesis</keyword>
<dbReference type="GO" id="GO:0009245">
    <property type="term" value="P:lipid A biosynthetic process"/>
    <property type="evidence" value="ECO:0007669"/>
    <property type="project" value="TreeGrafter"/>
</dbReference>
<keyword evidence="13" id="KW-1185">Reference proteome</keyword>
<gene>
    <name evidence="7 12" type="primary">acpP</name>
    <name evidence="11" type="ORF">ADH66_04495</name>
    <name evidence="12" type="ORF">I5Q82_14560</name>
</gene>
<evidence type="ECO:0000313" key="11">
    <source>
        <dbReference type="EMBL" id="ASB39979.1"/>
    </source>
</evidence>
<dbReference type="EMBL" id="CP065321">
    <property type="protein sequence ID" value="QQR29267.1"/>
    <property type="molecule type" value="Genomic_DNA"/>
</dbReference>
<comment type="similarity">
    <text evidence="7">Belongs to the acyl carrier protein (ACP) family.</text>
</comment>
<evidence type="ECO:0000256" key="5">
    <source>
        <dbReference type="ARBA" id="ARBA00023098"/>
    </source>
</evidence>
<evidence type="ECO:0000256" key="3">
    <source>
        <dbReference type="ARBA" id="ARBA00022553"/>
    </source>
</evidence>
<evidence type="ECO:0000256" key="6">
    <source>
        <dbReference type="ARBA" id="ARBA00023160"/>
    </source>
</evidence>
<evidence type="ECO:0000313" key="12">
    <source>
        <dbReference type="EMBL" id="QQR29267.1"/>
    </source>
</evidence>
<evidence type="ECO:0000256" key="7">
    <source>
        <dbReference type="HAMAP-Rule" id="MF_01217"/>
    </source>
</evidence>
<organism evidence="12 14">
    <name type="scientific">Acutalibacter muris</name>
    <dbReference type="NCBI Taxonomy" id="1796620"/>
    <lineage>
        <taxon>Bacteria</taxon>
        <taxon>Bacillati</taxon>
        <taxon>Bacillota</taxon>
        <taxon>Clostridia</taxon>
        <taxon>Eubacteriales</taxon>
        <taxon>Acutalibacteraceae</taxon>
        <taxon>Acutalibacter</taxon>
    </lineage>
</organism>
<evidence type="ECO:0000259" key="10">
    <source>
        <dbReference type="PROSITE" id="PS50075"/>
    </source>
</evidence>
<dbReference type="RefSeq" id="WP_066535161.1">
    <property type="nucleotide sequence ID" value="NZ_CAJTCQ010000004.1"/>
</dbReference>
<dbReference type="AlphaFoldDB" id="A0A1Z2XNF9"/>
<evidence type="ECO:0000256" key="2">
    <source>
        <dbReference type="ARBA" id="ARBA00022516"/>
    </source>
</evidence>
<dbReference type="EMBL" id="CP021422">
    <property type="protein sequence ID" value="ASB39979.1"/>
    <property type="molecule type" value="Genomic_DNA"/>
</dbReference>
<sequence>MVLEKIKAILSEQFSVEEKEITVDTLLEDDLGADSLDVVDLLMTIEDDFEVEIPDEEVENIKTVGALVEYIESHSQD</sequence>
<evidence type="ECO:0000256" key="1">
    <source>
        <dbReference type="ARBA" id="ARBA00022450"/>
    </source>
</evidence>
<protein>
    <recommendedName>
        <fullName evidence="7 8">Acyl carrier protein</fullName>
        <shortName evidence="7">ACP</shortName>
    </recommendedName>
</protein>
<dbReference type="NCBIfam" id="TIGR00517">
    <property type="entry name" value="acyl_carrier"/>
    <property type="match status" value="1"/>
</dbReference>
<keyword evidence="5 7" id="KW-0443">Lipid metabolism</keyword>
<dbReference type="InterPro" id="IPR003231">
    <property type="entry name" value="ACP"/>
</dbReference>
<accession>A0A1Z2XNF9</accession>
<comment type="function">
    <text evidence="7 9">Carrier of the growing fatty acid chain in fatty acid biosynthesis.</text>
</comment>
<comment type="subcellular location">
    <subcellularLocation>
        <location evidence="7">Cytoplasm</location>
    </subcellularLocation>
</comment>
<feature type="domain" description="Carrier" evidence="10">
    <location>
        <begin position="1"/>
        <end position="75"/>
    </location>
</feature>
<dbReference type="NCBIfam" id="NF009104">
    <property type="entry name" value="PRK12449.1"/>
    <property type="match status" value="1"/>
</dbReference>
<dbReference type="Proteomes" id="UP000596035">
    <property type="component" value="Chromosome"/>
</dbReference>
<dbReference type="GO" id="GO:0000036">
    <property type="term" value="F:acyl carrier activity"/>
    <property type="evidence" value="ECO:0007669"/>
    <property type="project" value="UniProtKB-UniRule"/>
</dbReference>
<dbReference type="Pfam" id="PF00550">
    <property type="entry name" value="PP-binding"/>
    <property type="match status" value="1"/>
</dbReference>
<dbReference type="NCBIfam" id="NF002148">
    <property type="entry name" value="PRK00982.1-2"/>
    <property type="match status" value="1"/>
</dbReference>
<proteinExistence type="inferred from homology"/>
<keyword evidence="1 7" id="KW-0596">Phosphopantetheine</keyword>
<dbReference type="PANTHER" id="PTHR20863">
    <property type="entry name" value="ACYL CARRIER PROTEIN"/>
    <property type="match status" value="1"/>
</dbReference>
<dbReference type="PANTHER" id="PTHR20863:SF76">
    <property type="entry name" value="CARRIER DOMAIN-CONTAINING PROTEIN"/>
    <property type="match status" value="1"/>
</dbReference>
<evidence type="ECO:0000313" key="13">
    <source>
        <dbReference type="Proteomes" id="UP000196710"/>
    </source>
</evidence>
<dbReference type="SUPFAM" id="SSF47336">
    <property type="entry name" value="ACP-like"/>
    <property type="match status" value="1"/>
</dbReference>
<reference evidence="13" key="2">
    <citation type="submission" date="2017-05" db="EMBL/GenBank/DDBJ databases">
        <title>Improved OligoMM genomes.</title>
        <authorList>
            <person name="Garzetti D."/>
        </authorList>
    </citation>
    <scope>NUCLEOTIDE SEQUENCE [LARGE SCALE GENOMIC DNA]</scope>
    <source>
        <strain evidence="13">KB18</strain>
    </source>
</reference>
<evidence type="ECO:0000313" key="14">
    <source>
        <dbReference type="Proteomes" id="UP000596035"/>
    </source>
</evidence>
<reference evidence="12 14" key="3">
    <citation type="submission" date="2020-11" db="EMBL/GenBank/DDBJ databases">
        <title>Closed and high quality bacterial genomes of the OMM12 community.</title>
        <authorList>
            <person name="Marbouty M."/>
            <person name="Lamy-Besnier Q."/>
            <person name="Debarbieux L."/>
            <person name="Koszul R."/>
        </authorList>
    </citation>
    <scope>NUCLEOTIDE SEQUENCE [LARGE SCALE GENOMIC DNA]</scope>
    <source>
        <strain evidence="12 14">KB18</strain>
    </source>
</reference>
<dbReference type="GO" id="GO:0000035">
    <property type="term" value="F:acyl binding"/>
    <property type="evidence" value="ECO:0007669"/>
    <property type="project" value="TreeGrafter"/>
</dbReference>
<reference evidence="11" key="1">
    <citation type="journal article" date="2017" name="Genome Announc.">
        <title>High-Quality Whole-Genome Sequences of the Oligo-Mouse-Microbiota Bacterial Community.</title>
        <authorList>
            <person name="Garzetti D."/>
            <person name="Brugiroux S."/>
            <person name="Bunk B."/>
            <person name="Pukall R."/>
            <person name="McCoy K.D."/>
            <person name="Macpherson A.J."/>
            <person name="Stecher B."/>
        </authorList>
    </citation>
    <scope>NUCLEOTIDE SEQUENCE</scope>
    <source>
        <strain evidence="11">KB18</strain>
    </source>
</reference>
<evidence type="ECO:0000256" key="9">
    <source>
        <dbReference type="RuleBase" id="RU003545"/>
    </source>
</evidence>
<comment type="PTM">
    <text evidence="9">4'-phosphopantetheine is transferred from CoA to a specific serine of apo-ACP by acpS.</text>
</comment>
<dbReference type="InterPro" id="IPR006162">
    <property type="entry name" value="Ppantetheine_attach_site"/>
</dbReference>
<dbReference type="HAMAP" id="MF_01217">
    <property type="entry name" value="Acyl_carrier"/>
    <property type="match status" value="1"/>
</dbReference>
<dbReference type="Gene3D" id="1.10.1200.10">
    <property type="entry name" value="ACP-like"/>
    <property type="match status" value="1"/>
</dbReference>
<keyword evidence="7" id="KW-0963">Cytoplasm</keyword>
<dbReference type="GO" id="GO:0016020">
    <property type="term" value="C:membrane"/>
    <property type="evidence" value="ECO:0007669"/>
    <property type="project" value="GOC"/>
</dbReference>
<evidence type="ECO:0000256" key="8">
    <source>
        <dbReference type="NCBIfam" id="TIGR00517"/>
    </source>
</evidence>
<dbReference type="Proteomes" id="UP000196710">
    <property type="component" value="Chromosome"/>
</dbReference>
<keyword evidence="2 7" id="KW-0444">Lipid biosynthesis</keyword>
<keyword evidence="3 7" id="KW-0597">Phosphoprotein</keyword>
<dbReference type="InterPro" id="IPR036736">
    <property type="entry name" value="ACP-like_sf"/>
</dbReference>
<dbReference type="InterPro" id="IPR009081">
    <property type="entry name" value="PP-bd_ACP"/>
</dbReference>
<dbReference type="NCBIfam" id="NF002150">
    <property type="entry name" value="PRK00982.1-4"/>
    <property type="match status" value="1"/>
</dbReference>
<comment type="PTM">
    <text evidence="7">4'-phosphopantetheine is transferred from CoA to a specific serine of apo-ACP by AcpS. This modification is essential for activity because fatty acids are bound in thioester linkage to the sulfhydryl of the prosthetic group.</text>
</comment>
<feature type="modified residue" description="O-(pantetheine 4'-phosphoryl)serine" evidence="7">
    <location>
        <position position="35"/>
    </location>
</feature>
<name>A0A1Z2XNF9_9FIRM</name>
<dbReference type="PROSITE" id="PS50075">
    <property type="entry name" value="CARRIER"/>
    <property type="match status" value="1"/>
</dbReference>
<comment type="pathway">
    <text evidence="7 9">Lipid metabolism; fatty acid biosynthesis.</text>
</comment>
<dbReference type="PROSITE" id="PS00012">
    <property type="entry name" value="PHOSPHOPANTETHEINE"/>
    <property type="match status" value="1"/>
</dbReference>
<evidence type="ECO:0000256" key="4">
    <source>
        <dbReference type="ARBA" id="ARBA00022832"/>
    </source>
</evidence>
<dbReference type="KEGG" id="amur:ADH66_04495"/>